<keyword evidence="3" id="KW-1185">Reference proteome</keyword>
<keyword evidence="1" id="KW-0472">Membrane</keyword>
<gene>
    <name evidence="2" type="ORF">SAMN04488047_10244</name>
</gene>
<proteinExistence type="predicted"/>
<dbReference type="EMBL" id="FOXA01000002">
    <property type="protein sequence ID" value="SFP03454.1"/>
    <property type="molecule type" value="Genomic_DNA"/>
</dbReference>
<keyword evidence="1" id="KW-0812">Transmembrane</keyword>
<accession>A0A1I5M1H7</accession>
<dbReference type="OrthoDB" id="7876971at2"/>
<reference evidence="2 3" key="1">
    <citation type="submission" date="2016-10" db="EMBL/GenBank/DDBJ databases">
        <authorList>
            <person name="de Groot N.N."/>
        </authorList>
    </citation>
    <scope>NUCLEOTIDE SEQUENCE [LARGE SCALE GENOMIC DNA]</scope>
    <source>
        <strain evidence="2 3">DSM 19547</strain>
    </source>
</reference>
<dbReference type="RefSeq" id="WP_093417956.1">
    <property type="nucleotide sequence ID" value="NZ_FOXA01000002.1"/>
</dbReference>
<sequence length="156" mass="17609">MNGGAREGRWTKVALAVSLAVNLLVAGVVVGDALFDGRDHRRGGPPPGLRDIGTPFVMALEPENRERLMRRAAERAGPFRENREALRHRFERLLNTLRAHPFDQAATRAVLEEQRAALFERQALGEELLVEHLAAMSPEERAAFADRLDRSLRRRR</sequence>
<evidence type="ECO:0000256" key="1">
    <source>
        <dbReference type="SAM" id="Phobius"/>
    </source>
</evidence>
<dbReference type="STRING" id="441119.SAMN04488047_10244"/>
<keyword evidence="1" id="KW-1133">Transmembrane helix</keyword>
<evidence type="ECO:0000313" key="2">
    <source>
        <dbReference type="EMBL" id="SFP03454.1"/>
    </source>
</evidence>
<name>A0A1I5M1H7_9RHOB</name>
<dbReference type="InterPro" id="IPR025961">
    <property type="entry name" value="Metal_resist"/>
</dbReference>
<feature type="transmembrane region" description="Helical" evidence="1">
    <location>
        <begin position="13"/>
        <end position="35"/>
    </location>
</feature>
<organism evidence="2 3">
    <name type="scientific">Tranquillimonas alkanivorans</name>
    <dbReference type="NCBI Taxonomy" id="441119"/>
    <lineage>
        <taxon>Bacteria</taxon>
        <taxon>Pseudomonadati</taxon>
        <taxon>Pseudomonadota</taxon>
        <taxon>Alphaproteobacteria</taxon>
        <taxon>Rhodobacterales</taxon>
        <taxon>Roseobacteraceae</taxon>
        <taxon>Tranquillimonas</taxon>
    </lineage>
</organism>
<dbReference type="AlphaFoldDB" id="A0A1I5M1H7"/>
<dbReference type="Pfam" id="PF13801">
    <property type="entry name" value="Metal_resist"/>
    <property type="match status" value="1"/>
</dbReference>
<protein>
    <submittedName>
        <fullName evidence="2">Uncharacterized membrane protein</fullName>
    </submittedName>
</protein>
<dbReference type="Proteomes" id="UP000199356">
    <property type="component" value="Unassembled WGS sequence"/>
</dbReference>
<evidence type="ECO:0000313" key="3">
    <source>
        <dbReference type="Proteomes" id="UP000199356"/>
    </source>
</evidence>